<keyword evidence="2" id="KW-1185">Reference proteome</keyword>
<name>A0A8J3I4I2_9CHLR</name>
<dbReference type="RefSeq" id="WP_220197759.1">
    <property type="nucleotide sequence ID" value="NZ_BNJF01000004.1"/>
</dbReference>
<dbReference type="Gene3D" id="1.10.510.10">
    <property type="entry name" value="Transferase(Phosphotransferase) domain 1"/>
    <property type="match status" value="1"/>
</dbReference>
<evidence type="ECO:0000313" key="1">
    <source>
        <dbReference type="EMBL" id="GHO48561.1"/>
    </source>
</evidence>
<accession>A0A8J3I4I2</accession>
<dbReference type="SUPFAM" id="SSF56112">
    <property type="entry name" value="Protein kinase-like (PK-like)"/>
    <property type="match status" value="1"/>
</dbReference>
<protein>
    <recommendedName>
        <fullName evidence="3">Protein kinase domain-containing protein</fullName>
    </recommendedName>
</protein>
<dbReference type="Proteomes" id="UP000612362">
    <property type="component" value="Unassembled WGS sequence"/>
</dbReference>
<proteinExistence type="predicted"/>
<evidence type="ECO:0008006" key="3">
    <source>
        <dbReference type="Google" id="ProtNLM"/>
    </source>
</evidence>
<gene>
    <name evidence="1" type="ORF">KSX_67240</name>
</gene>
<sequence>MQDRIEELFGHYRLAYFFGQGAFSNVYLGHHLYLNRQVVYHLGSESSIFTPRSCHLLRKAGTNTELSHPNIVRLLDFGIQKHVHLLFQAMNYAPYEPLCQHIPQGVVFSLQEVISCIRNELHLSCIMFVKNVLFTCRYHFQRY</sequence>
<dbReference type="EMBL" id="BNJF01000004">
    <property type="protein sequence ID" value="GHO48561.1"/>
    <property type="molecule type" value="Genomic_DNA"/>
</dbReference>
<organism evidence="1 2">
    <name type="scientific">Ktedonospora formicarum</name>
    <dbReference type="NCBI Taxonomy" id="2778364"/>
    <lineage>
        <taxon>Bacteria</taxon>
        <taxon>Bacillati</taxon>
        <taxon>Chloroflexota</taxon>
        <taxon>Ktedonobacteria</taxon>
        <taxon>Ktedonobacterales</taxon>
        <taxon>Ktedonobacteraceae</taxon>
        <taxon>Ktedonospora</taxon>
    </lineage>
</organism>
<reference evidence="1" key="1">
    <citation type="submission" date="2020-10" db="EMBL/GenBank/DDBJ databases">
        <title>Taxonomic study of unclassified bacteria belonging to the class Ktedonobacteria.</title>
        <authorList>
            <person name="Yabe S."/>
            <person name="Wang C.M."/>
            <person name="Zheng Y."/>
            <person name="Sakai Y."/>
            <person name="Cavaletti L."/>
            <person name="Monciardini P."/>
            <person name="Donadio S."/>
        </authorList>
    </citation>
    <scope>NUCLEOTIDE SEQUENCE</scope>
    <source>
        <strain evidence="1">SOSP1-1</strain>
    </source>
</reference>
<dbReference type="AlphaFoldDB" id="A0A8J3I4I2"/>
<comment type="caution">
    <text evidence="1">The sequence shown here is derived from an EMBL/GenBank/DDBJ whole genome shotgun (WGS) entry which is preliminary data.</text>
</comment>
<dbReference type="InterPro" id="IPR011009">
    <property type="entry name" value="Kinase-like_dom_sf"/>
</dbReference>
<evidence type="ECO:0000313" key="2">
    <source>
        <dbReference type="Proteomes" id="UP000612362"/>
    </source>
</evidence>